<dbReference type="EMBL" id="MU853801">
    <property type="protein sequence ID" value="KAK3940056.1"/>
    <property type="molecule type" value="Genomic_DNA"/>
</dbReference>
<dbReference type="Proteomes" id="UP001303473">
    <property type="component" value="Unassembled WGS sequence"/>
</dbReference>
<organism evidence="2 3">
    <name type="scientific">Diplogelasinospora grovesii</name>
    <dbReference type="NCBI Taxonomy" id="303347"/>
    <lineage>
        <taxon>Eukaryota</taxon>
        <taxon>Fungi</taxon>
        <taxon>Dikarya</taxon>
        <taxon>Ascomycota</taxon>
        <taxon>Pezizomycotina</taxon>
        <taxon>Sordariomycetes</taxon>
        <taxon>Sordariomycetidae</taxon>
        <taxon>Sordariales</taxon>
        <taxon>Diplogelasinosporaceae</taxon>
        <taxon>Diplogelasinospora</taxon>
    </lineage>
</organism>
<protein>
    <recommendedName>
        <fullName evidence="4">Secreted protein</fullName>
    </recommendedName>
</protein>
<gene>
    <name evidence="2" type="ORF">QBC46DRAFT_135242</name>
</gene>
<feature type="chain" id="PRO_5043051836" description="Secreted protein" evidence="1">
    <location>
        <begin position="28"/>
        <end position="92"/>
    </location>
</feature>
<keyword evidence="3" id="KW-1185">Reference proteome</keyword>
<proteinExistence type="predicted"/>
<comment type="caution">
    <text evidence="2">The sequence shown here is derived from an EMBL/GenBank/DDBJ whole genome shotgun (WGS) entry which is preliminary data.</text>
</comment>
<evidence type="ECO:0000256" key="1">
    <source>
        <dbReference type="SAM" id="SignalP"/>
    </source>
</evidence>
<evidence type="ECO:0000313" key="2">
    <source>
        <dbReference type="EMBL" id="KAK3940056.1"/>
    </source>
</evidence>
<feature type="signal peptide" evidence="1">
    <location>
        <begin position="1"/>
        <end position="27"/>
    </location>
</feature>
<sequence>MPLGLLRLSTLYLRIFLCSPPLHGVLAWVSRSHPTSSHLSHPRVPAHLPQDHLPCHFLNSHASRMSEDQADFLTSKRAKPTLRLKSLKHRPV</sequence>
<name>A0AAN6S4Z5_9PEZI</name>
<accession>A0AAN6S4Z5</accession>
<evidence type="ECO:0000313" key="3">
    <source>
        <dbReference type="Proteomes" id="UP001303473"/>
    </source>
</evidence>
<reference evidence="3" key="1">
    <citation type="journal article" date="2023" name="Mol. Phylogenet. Evol.">
        <title>Genome-scale phylogeny and comparative genomics of the fungal order Sordariales.</title>
        <authorList>
            <person name="Hensen N."/>
            <person name="Bonometti L."/>
            <person name="Westerberg I."/>
            <person name="Brannstrom I.O."/>
            <person name="Guillou S."/>
            <person name="Cros-Aarteil S."/>
            <person name="Calhoun S."/>
            <person name="Haridas S."/>
            <person name="Kuo A."/>
            <person name="Mondo S."/>
            <person name="Pangilinan J."/>
            <person name="Riley R."/>
            <person name="LaButti K."/>
            <person name="Andreopoulos B."/>
            <person name="Lipzen A."/>
            <person name="Chen C."/>
            <person name="Yan M."/>
            <person name="Daum C."/>
            <person name="Ng V."/>
            <person name="Clum A."/>
            <person name="Steindorff A."/>
            <person name="Ohm R.A."/>
            <person name="Martin F."/>
            <person name="Silar P."/>
            <person name="Natvig D.O."/>
            <person name="Lalanne C."/>
            <person name="Gautier V."/>
            <person name="Ament-Velasquez S.L."/>
            <person name="Kruys A."/>
            <person name="Hutchinson M.I."/>
            <person name="Powell A.J."/>
            <person name="Barry K."/>
            <person name="Miller A.N."/>
            <person name="Grigoriev I.V."/>
            <person name="Debuchy R."/>
            <person name="Gladieux P."/>
            <person name="Hiltunen Thoren M."/>
            <person name="Johannesson H."/>
        </authorList>
    </citation>
    <scope>NUCLEOTIDE SEQUENCE [LARGE SCALE GENOMIC DNA]</scope>
    <source>
        <strain evidence="3">CBS 340.73</strain>
    </source>
</reference>
<dbReference type="AlphaFoldDB" id="A0AAN6S4Z5"/>
<evidence type="ECO:0008006" key="4">
    <source>
        <dbReference type="Google" id="ProtNLM"/>
    </source>
</evidence>
<keyword evidence="1" id="KW-0732">Signal</keyword>